<dbReference type="PROSITE" id="PS50110">
    <property type="entry name" value="RESPONSE_REGULATORY"/>
    <property type="match status" value="1"/>
</dbReference>
<dbReference type="PANTHER" id="PTHR44520">
    <property type="entry name" value="RESPONSE REGULATOR RCP1-RELATED"/>
    <property type="match status" value="1"/>
</dbReference>
<reference evidence="3" key="1">
    <citation type="submission" date="2023-07" db="EMBL/GenBank/DDBJ databases">
        <title>The genome sequence of Rhodocytophaga aerolata KACC 12507.</title>
        <authorList>
            <person name="Zhang X."/>
        </authorList>
    </citation>
    <scope>NUCLEOTIDE SEQUENCE</scope>
    <source>
        <strain evidence="3">KACC 12507</strain>
    </source>
</reference>
<gene>
    <name evidence="3" type="ORF">Q0590_32805</name>
</gene>
<protein>
    <submittedName>
        <fullName evidence="3">Response regulator</fullName>
    </submittedName>
</protein>
<evidence type="ECO:0000313" key="3">
    <source>
        <dbReference type="EMBL" id="MDO1451100.1"/>
    </source>
</evidence>
<proteinExistence type="predicted"/>
<dbReference type="InterPro" id="IPR011006">
    <property type="entry name" value="CheY-like_superfamily"/>
</dbReference>
<dbReference type="RefSeq" id="WP_302041900.1">
    <property type="nucleotide sequence ID" value="NZ_JAUKPO010000043.1"/>
</dbReference>
<sequence>MKQLDKILIVDDDQTSTYLVKSLLEDLQVASHIATATNGKEALDYIDAHCKGAAKAHQQASANFCPELILLDINMPVMNGFEFLEECKQRHCFKDHQVKVVMLSSSAAQIDIQQAKVYQVSEYIVKPLTEEKIIELIG</sequence>
<name>A0ABT8RG64_9BACT</name>
<feature type="modified residue" description="4-aspartylphosphate" evidence="1">
    <location>
        <position position="72"/>
    </location>
</feature>
<dbReference type="SUPFAM" id="SSF52172">
    <property type="entry name" value="CheY-like"/>
    <property type="match status" value="1"/>
</dbReference>
<keyword evidence="1" id="KW-0597">Phosphoprotein</keyword>
<dbReference type="Gene3D" id="3.40.50.2300">
    <property type="match status" value="1"/>
</dbReference>
<evidence type="ECO:0000259" key="2">
    <source>
        <dbReference type="PROSITE" id="PS50110"/>
    </source>
</evidence>
<keyword evidence="4" id="KW-1185">Reference proteome</keyword>
<accession>A0ABT8RG64</accession>
<dbReference type="InterPro" id="IPR052893">
    <property type="entry name" value="TCS_response_regulator"/>
</dbReference>
<dbReference type="SMART" id="SM00448">
    <property type="entry name" value="REC"/>
    <property type="match status" value="1"/>
</dbReference>
<dbReference type="InterPro" id="IPR001789">
    <property type="entry name" value="Sig_transdc_resp-reg_receiver"/>
</dbReference>
<evidence type="ECO:0000313" key="4">
    <source>
        <dbReference type="Proteomes" id="UP001168528"/>
    </source>
</evidence>
<dbReference type="PANTHER" id="PTHR44520:SF2">
    <property type="entry name" value="RESPONSE REGULATOR RCP1"/>
    <property type="match status" value="1"/>
</dbReference>
<comment type="caution">
    <text evidence="3">The sequence shown here is derived from an EMBL/GenBank/DDBJ whole genome shotgun (WGS) entry which is preliminary data.</text>
</comment>
<dbReference type="Pfam" id="PF00072">
    <property type="entry name" value="Response_reg"/>
    <property type="match status" value="1"/>
</dbReference>
<dbReference type="EMBL" id="JAUKPO010000043">
    <property type="protein sequence ID" value="MDO1451100.1"/>
    <property type="molecule type" value="Genomic_DNA"/>
</dbReference>
<evidence type="ECO:0000256" key="1">
    <source>
        <dbReference type="PROSITE-ProRule" id="PRU00169"/>
    </source>
</evidence>
<feature type="domain" description="Response regulatory" evidence="2">
    <location>
        <begin position="6"/>
        <end position="138"/>
    </location>
</feature>
<dbReference type="Proteomes" id="UP001168528">
    <property type="component" value="Unassembled WGS sequence"/>
</dbReference>
<organism evidence="3 4">
    <name type="scientific">Rhodocytophaga aerolata</name>
    <dbReference type="NCBI Taxonomy" id="455078"/>
    <lineage>
        <taxon>Bacteria</taxon>
        <taxon>Pseudomonadati</taxon>
        <taxon>Bacteroidota</taxon>
        <taxon>Cytophagia</taxon>
        <taxon>Cytophagales</taxon>
        <taxon>Rhodocytophagaceae</taxon>
        <taxon>Rhodocytophaga</taxon>
    </lineage>
</organism>